<dbReference type="Gene3D" id="1.25.40.10">
    <property type="entry name" value="Tetratricopeptide repeat domain"/>
    <property type="match status" value="3"/>
</dbReference>
<evidence type="ECO:0000313" key="3">
    <source>
        <dbReference type="EMBL" id="CAJ1388091.1"/>
    </source>
</evidence>
<proteinExistence type="predicted"/>
<organism evidence="3 4">
    <name type="scientific">Effrenium voratum</name>
    <dbReference type="NCBI Taxonomy" id="2562239"/>
    <lineage>
        <taxon>Eukaryota</taxon>
        <taxon>Sar</taxon>
        <taxon>Alveolata</taxon>
        <taxon>Dinophyceae</taxon>
        <taxon>Suessiales</taxon>
        <taxon>Symbiodiniaceae</taxon>
        <taxon>Effrenium</taxon>
    </lineage>
</organism>
<dbReference type="InterPro" id="IPR011990">
    <property type="entry name" value="TPR-like_helical_dom_sf"/>
</dbReference>
<dbReference type="InterPro" id="IPR002885">
    <property type="entry name" value="PPR_rpt"/>
</dbReference>
<dbReference type="Proteomes" id="UP001178507">
    <property type="component" value="Unassembled WGS sequence"/>
</dbReference>
<dbReference type="PANTHER" id="PTHR47447:SF17">
    <property type="entry name" value="OS12G0638900 PROTEIN"/>
    <property type="match status" value="1"/>
</dbReference>
<dbReference type="EMBL" id="CAUJNA010001635">
    <property type="protein sequence ID" value="CAJ1388091.1"/>
    <property type="molecule type" value="Genomic_DNA"/>
</dbReference>
<keyword evidence="4" id="KW-1185">Reference proteome</keyword>
<dbReference type="AlphaFoldDB" id="A0AA36IHW1"/>
<dbReference type="Pfam" id="PF01535">
    <property type="entry name" value="PPR"/>
    <property type="match status" value="1"/>
</dbReference>
<feature type="repeat" description="PPR" evidence="2">
    <location>
        <begin position="86"/>
        <end position="120"/>
    </location>
</feature>
<keyword evidence="1" id="KW-0677">Repeat</keyword>
<dbReference type="PROSITE" id="PS51375">
    <property type="entry name" value="PPR"/>
    <property type="match status" value="1"/>
</dbReference>
<evidence type="ECO:0008006" key="5">
    <source>
        <dbReference type="Google" id="ProtNLM"/>
    </source>
</evidence>
<accession>A0AA36IHW1</accession>
<evidence type="ECO:0000256" key="1">
    <source>
        <dbReference type="ARBA" id="ARBA00022737"/>
    </source>
</evidence>
<evidence type="ECO:0000256" key="2">
    <source>
        <dbReference type="PROSITE-ProRule" id="PRU00708"/>
    </source>
</evidence>
<sequence>MQQSASALPPVLKSQDVNRILQKGAAARAVELKELVRICSEEPHRIRLQRSAYTKLIRALGVSKRKMWREAWMLLEKCREFLINDDVIMYNTVLQVFAQASHWLKTMSLLNDMLIYGPFPDIVSFNTALSALKRSRLWRRVLQVLAAIPEANLEANQRTYSIAVAACKENKEKSRELMLDMTRRSMAPGNIVRTAFLAASGDAEWQVCLQQVQELRSGGDIPDAQMLTTAVVSCGKISQWPWAVKLLDEADWRAQRDLGLRSAVEMALLKAGQAQKAEVVRTTRPPAAKAFEGLEVPLTRRAELASGAAKMAAAQVGAWQVAVEVLEGLWQKRRRPNGRLLRDAVELCGEQAWAWAIHLLATATARDLRPSGEIYDALLGVLRLRWRSAVDVLEEMPRRRIAWSVFSCSRCLSACAAGGDRLEAKGAFEVSTWPFALGFLGEAREVGLEVDAAMCNPAIRCLSQWRKAQLLLQRMSLDGPQPTEKTLDSIASVYAKRQWQQALRLFEEALQLRFGVNGVANSILQTLQMQHHWQLAVVVIEHFLKAAPCAWRPSSSFCTNAMLAWSQM</sequence>
<comment type="caution">
    <text evidence="3">The sequence shown here is derived from an EMBL/GenBank/DDBJ whole genome shotgun (WGS) entry which is preliminary data.</text>
</comment>
<evidence type="ECO:0000313" key="4">
    <source>
        <dbReference type="Proteomes" id="UP001178507"/>
    </source>
</evidence>
<reference evidence="3" key="1">
    <citation type="submission" date="2023-08" db="EMBL/GenBank/DDBJ databases">
        <authorList>
            <person name="Chen Y."/>
            <person name="Shah S."/>
            <person name="Dougan E. K."/>
            <person name="Thang M."/>
            <person name="Chan C."/>
        </authorList>
    </citation>
    <scope>NUCLEOTIDE SEQUENCE</scope>
</reference>
<protein>
    <recommendedName>
        <fullName evidence="5">Pentatricopeptide repeat-containing protein, chloroplastic</fullName>
    </recommendedName>
</protein>
<name>A0AA36IHW1_9DINO</name>
<dbReference type="PANTHER" id="PTHR47447">
    <property type="entry name" value="OS03G0856100 PROTEIN"/>
    <property type="match status" value="1"/>
</dbReference>
<gene>
    <name evidence="3" type="ORF">EVOR1521_LOCUS14032</name>
</gene>